<dbReference type="InterPro" id="IPR001604">
    <property type="entry name" value="Endo_G_ENPP1-like_dom"/>
</dbReference>
<dbReference type="Proteomes" id="UP001597342">
    <property type="component" value="Unassembled WGS sequence"/>
</dbReference>
<dbReference type="CDD" id="cd00091">
    <property type="entry name" value="NUC"/>
    <property type="match status" value="1"/>
</dbReference>
<dbReference type="EMBL" id="JBHUHU010000005">
    <property type="protein sequence ID" value="MFD2101434.1"/>
    <property type="molecule type" value="Genomic_DNA"/>
</dbReference>
<dbReference type="InterPro" id="IPR044929">
    <property type="entry name" value="DNA/RNA_non-sp_Endonuclease_sf"/>
</dbReference>
<dbReference type="Pfam" id="PF01223">
    <property type="entry name" value="Endonuclease_NS"/>
    <property type="match status" value="1"/>
</dbReference>
<keyword evidence="9" id="KW-0255">Endonuclease</keyword>
<evidence type="ECO:0000259" key="7">
    <source>
        <dbReference type="SMART" id="SM00477"/>
    </source>
</evidence>
<evidence type="ECO:0000256" key="1">
    <source>
        <dbReference type="ARBA" id="ARBA00008764"/>
    </source>
</evidence>
<evidence type="ECO:0000313" key="10">
    <source>
        <dbReference type="Proteomes" id="UP001597342"/>
    </source>
</evidence>
<comment type="similarity">
    <text evidence="1 6">Belongs to the peptidase S1B family.</text>
</comment>
<accession>A0ABW4Y5L3</accession>
<dbReference type="GO" id="GO:0004519">
    <property type="term" value="F:endonuclease activity"/>
    <property type="evidence" value="ECO:0007669"/>
    <property type="project" value="UniProtKB-KW"/>
</dbReference>
<keyword evidence="10" id="KW-1185">Reference proteome</keyword>
<keyword evidence="4 6" id="KW-0378">Hydrolase</keyword>
<dbReference type="InterPro" id="IPR008256">
    <property type="entry name" value="Peptidase_S1B"/>
</dbReference>
<dbReference type="RefSeq" id="WP_379832013.1">
    <property type="nucleotide sequence ID" value="NZ_JBHUHU010000005.1"/>
</dbReference>
<dbReference type="PRINTS" id="PR00839">
    <property type="entry name" value="V8PROTEASE"/>
</dbReference>
<sequence length="626" mass="72085">MKAFNLSQRIINNDKILAEMENKFGNMEFPQFGHTAIIGDNDDVDFKKLGEQLNSRNFDLNDVQEAIINVIGRPVLEIRNDSFDVNEPELDFWKDILKRNKKGLTKVIPSIGRIELEGHPSLDWVGTGWLYQDDYIITNRHVAQEFAKRLGEKFVFKRNFLNEAYTCYIDFKEELNIPTSRSYAIGKVLHIEPESGYDMAILQIVWDDNNKKFPSLELANKLAMDETIATIGYPARDSRTKISEDQIRIFSDVFDKKRLAVGEIDYVDPDKQFFIHDCTTLGGNSGSPIVDIETQKVYGLHFAGRELQGNFAIPAIIIDRVFKSIVTKKHFAISEGESNSSMELEKISQEDLRGRKGFDEDFLNKKTPFPGVSKELEKELAQLKNSKHTKLDYLNYSVVMSKKKRLALATAVNIDGTLWRHITRGRDKWSNDPRIKPSEQVGNELYKYNNFDRGHLVRRMDPAWGTSYQKAKDASEDTFFYTNCAPQHKNLNQKIWLGLEEYILSKTVDNGMKICVYNGPIFSDTDMFYRDIQIPESFWKLVVANKGNNGIYSTAYILSQKKWLDDIEFVFGQYETYQVPVAFVQEQTGLVFDKEILDSDAMASITESLHMGLRMNQINEFEHIVV</sequence>
<dbReference type="InterPro" id="IPR020821">
    <property type="entry name" value="ENPP1-3/EXOG-like_nuc-like"/>
</dbReference>
<evidence type="ECO:0000313" key="9">
    <source>
        <dbReference type="EMBL" id="MFD2101434.1"/>
    </source>
</evidence>
<dbReference type="EC" id="3.4.21.-" evidence="6"/>
<dbReference type="InterPro" id="IPR040255">
    <property type="entry name" value="Non-specific_endonuclease"/>
</dbReference>
<dbReference type="InterPro" id="IPR044925">
    <property type="entry name" value="His-Me_finger_sf"/>
</dbReference>
<dbReference type="Pfam" id="PF13365">
    <property type="entry name" value="Trypsin_2"/>
    <property type="match status" value="1"/>
</dbReference>
<evidence type="ECO:0000259" key="8">
    <source>
        <dbReference type="SMART" id="SM00892"/>
    </source>
</evidence>
<evidence type="ECO:0000256" key="2">
    <source>
        <dbReference type="ARBA" id="ARBA00022670"/>
    </source>
</evidence>
<keyword evidence="2 6" id="KW-0645">Protease</keyword>
<feature type="domain" description="ENPP1-3/EXOG-like endonuclease/phosphodiesterase" evidence="7">
    <location>
        <begin position="393"/>
        <end position="599"/>
    </location>
</feature>
<keyword evidence="5 6" id="KW-0720">Serine protease</keyword>
<dbReference type="Gene3D" id="2.40.10.10">
    <property type="entry name" value="Trypsin-like serine proteases"/>
    <property type="match status" value="2"/>
</dbReference>
<feature type="domain" description="DNA/RNA non-specific endonuclease/pyrophosphatase/phosphodiesterase" evidence="8">
    <location>
        <begin position="392"/>
        <end position="599"/>
    </location>
</feature>
<reference evidence="10" key="1">
    <citation type="journal article" date="2019" name="Int. J. Syst. Evol. Microbiol.">
        <title>The Global Catalogue of Microorganisms (GCM) 10K type strain sequencing project: providing services to taxonomists for standard genome sequencing and annotation.</title>
        <authorList>
            <consortium name="The Broad Institute Genomics Platform"/>
            <consortium name="The Broad Institute Genome Sequencing Center for Infectious Disease"/>
            <person name="Wu L."/>
            <person name="Ma J."/>
        </authorList>
    </citation>
    <scope>NUCLEOTIDE SEQUENCE [LARGE SCALE GENOMIC DNA]</scope>
    <source>
        <strain evidence="10">JCM 3389</strain>
    </source>
</reference>
<dbReference type="SMART" id="SM00477">
    <property type="entry name" value="NUC"/>
    <property type="match status" value="1"/>
</dbReference>
<name>A0ABW4Y5L3_9FLAO</name>
<evidence type="ECO:0000256" key="5">
    <source>
        <dbReference type="ARBA" id="ARBA00022825"/>
    </source>
</evidence>
<gene>
    <name evidence="9" type="ORF">ACFSJE_16720</name>
</gene>
<protein>
    <recommendedName>
        <fullName evidence="6">Serine protease</fullName>
        <ecNumber evidence="6">3.4.21.-</ecNumber>
    </recommendedName>
</protein>
<dbReference type="SUPFAM" id="SSF54060">
    <property type="entry name" value="His-Me finger endonucleases"/>
    <property type="match status" value="1"/>
</dbReference>
<keyword evidence="9" id="KW-0540">Nuclease</keyword>
<keyword evidence="3" id="KW-0732">Signal</keyword>
<evidence type="ECO:0000256" key="3">
    <source>
        <dbReference type="ARBA" id="ARBA00022729"/>
    </source>
</evidence>
<evidence type="ECO:0000256" key="6">
    <source>
        <dbReference type="RuleBase" id="RU004296"/>
    </source>
</evidence>
<dbReference type="Gene3D" id="3.40.570.10">
    <property type="entry name" value="Extracellular Endonuclease, subunit A"/>
    <property type="match status" value="1"/>
</dbReference>
<dbReference type="PANTHER" id="PTHR13966">
    <property type="entry name" value="ENDONUCLEASE RELATED"/>
    <property type="match status" value="1"/>
</dbReference>
<dbReference type="PANTHER" id="PTHR13966:SF5">
    <property type="entry name" value="ENDONUCLEASE G, MITOCHONDRIAL"/>
    <property type="match status" value="1"/>
</dbReference>
<proteinExistence type="inferred from homology"/>
<dbReference type="SUPFAM" id="SSF50494">
    <property type="entry name" value="Trypsin-like serine proteases"/>
    <property type="match status" value="1"/>
</dbReference>
<comment type="caution">
    <text evidence="9">The sequence shown here is derived from an EMBL/GenBank/DDBJ whole genome shotgun (WGS) entry which is preliminary data.</text>
</comment>
<dbReference type="InterPro" id="IPR009003">
    <property type="entry name" value="Peptidase_S1_PA"/>
</dbReference>
<dbReference type="InterPro" id="IPR043504">
    <property type="entry name" value="Peptidase_S1_PA_chymotrypsin"/>
</dbReference>
<organism evidence="9 10">
    <name type="scientific">Flagellimonas iocasae</name>
    <dbReference type="NCBI Taxonomy" id="2055905"/>
    <lineage>
        <taxon>Bacteria</taxon>
        <taxon>Pseudomonadati</taxon>
        <taxon>Bacteroidota</taxon>
        <taxon>Flavobacteriia</taxon>
        <taxon>Flavobacteriales</taxon>
        <taxon>Flavobacteriaceae</taxon>
        <taxon>Flagellimonas</taxon>
    </lineage>
</organism>
<evidence type="ECO:0000256" key="4">
    <source>
        <dbReference type="ARBA" id="ARBA00022801"/>
    </source>
</evidence>
<dbReference type="SMART" id="SM00892">
    <property type="entry name" value="Endonuclease_NS"/>
    <property type="match status" value="1"/>
</dbReference>